<dbReference type="AlphaFoldDB" id="A0A290YZW1"/>
<keyword evidence="4" id="KW-1185">Reference proteome</keyword>
<dbReference type="KEGG" id="apre:CNX65_02535"/>
<dbReference type="EMBL" id="CP023445">
    <property type="protein sequence ID" value="ATE52311.1"/>
    <property type="molecule type" value="Genomic_DNA"/>
</dbReference>
<dbReference type="Gene3D" id="3.40.50.1820">
    <property type="entry name" value="alpha/beta hydrolase"/>
    <property type="match status" value="1"/>
</dbReference>
<accession>A0A290YZW1</accession>
<dbReference type="RefSeq" id="WP_096491332.1">
    <property type="nucleotide sequence ID" value="NZ_CP023445.1"/>
</dbReference>
<reference evidence="3" key="1">
    <citation type="submission" date="2017-09" db="EMBL/GenBank/DDBJ databases">
        <title>Complete Genome Sequence of ansamitocin-producing Bacterium Actinosynnema pretiosum X47.</title>
        <authorList>
            <person name="Cao G."/>
            <person name="Zong G."/>
            <person name="Zhong C."/>
            <person name="Fu J."/>
        </authorList>
    </citation>
    <scope>NUCLEOTIDE SEQUENCE [LARGE SCALE GENOMIC DNA]</scope>
    <source>
        <strain evidence="3">X47</strain>
    </source>
</reference>
<gene>
    <name evidence="3" type="ORF">CNX65_02535</name>
</gene>
<proteinExistence type="predicted"/>
<evidence type="ECO:0000256" key="1">
    <source>
        <dbReference type="ARBA" id="ARBA00022801"/>
    </source>
</evidence>
<keyword evidence="1" id="KW-0378">Hydrolase</keyword>
<dbReference type="PANTHER" id="PTHR42776">
    <property type="entry name" value="SERINE PEPTIDASE S9 FAMILY MEMBER"/>
    <property type="match status" value="1"/>
</dbReference>
<evidence type="ECO:0000259" key="2">
    <source>
        <dbReference type="Pfam" id="PF00326"/>
    </source>
</evidence>
<dbReference type="Proteomes" id="UP000218505">
    <property type="component" value="Chromosome"/>
</dbReference>
<sequence>MELTAELVVSGLRVGGPAVSPDGRSVVFAARGVGDGAEERPEGLRWCGEPAELVFRVGGQLCAVGASGPARVLADLPEGVRWHLPLASGEVALAVPGPGGAARLSLLDPVSGVSRAVDLGERHVAEAAQRPDGGPLAVLTWEGPGYDPGLLRPRVHLVDLVDLAVRDLGPVAAGARSPAWWRSGDRWRLAHLALTPPGLQAGMAVFDAEVPESGAIAGHVNRTAGLAACPLELVQVERGAPLVLVAAGLDTEIHRLGEAGLTLLARHEARVERLAADGTGEVVAAVVSRGDAPPDVCSGPVGGELSRVSDSRPELRGIRWGERLRLSCSAPDGVELDGLLVLPPGRGELDGPFPLVVLPHGGPYDRHADGFALDWHPSAQWLAHAGFAALLPNPRGGAGRGHEFAAAVAGRVGHEELTDLLALLDHVVGLGVADPERVGIAGWSHGGYLAAWAVATTDRFAAALVGAGVSDWGRQGAEGEWGAFDAALACGEAEDHDPVARAAGIRAPVLLVHGAEDVNVPVSQAELLRDALVEHGVEHELVVYEGEGHVIEGVEQQVDLLERTREWFTRWLVGEGVGADGGRGGGRA</sequence>
<dbReference type="SUPFAM" id="SSF82171">
    <property type="entry name" value="DPP6 N-terminal domain-like"/>
    <property type="match status" value="1"/>
</dbReference>
<evidence type="ECO:0000313" key="3">
    <source>
        <dbReference type="EMBL" id="ATE52311.1"/>
    </source>
</evidence>
<evidence type="ECO:0000313" key="4">
    <source>
        <dbReference type="Proteomes" id="UP000218505"/>
    </source>
</evidence>
<dbReference type="GO" id="GO:0006508">
    <property type="term" value="P:proteolysis"/>
    <property type="evidence" value="ECO:0007669"/>
    <property type="project" value="InterPro"/>
</dbReference>
<dbReference type="PANTHER" id="PTHR42776:SF27">
    <property type="entry name" value="DIPEPTIDYL PEPTIDASE FAMILY MEMBER 6"/>
    <property type="match status" value="1"/>
</dbReference>
<organism evidence="3 4">
    <name type="scientific">Actinosynnema pretiosum</name>
    <dbReference type="NCBI Taxonomy" id="42197"/>
    <lineage>
        <taxon>Bacteria</taxon>
        <taxon>Bacillati</taxon>
        <taxon>Actinomycetota</taxon>
        <taxon>Actinomycetes</taxon>
        <taxon>Pseudonocardiales</taxon>
        <taxon>Pseudonocardiaceae</taxon>
        <taxon>Actinosynnema</taxon>
    </lineage>
</organism>
<protein>
    <recommendedName>
        <fullName evidence="2">Peptidase S9 prolyl oligopeptidase catalytic domain-containing protein</fullName>
    </recommendedName>
</protein>
<dbReference type="InterPro" id="IPR029058">
    <property type="entry name" value="AB_hydrolase_fold"/>
</dbReference>
<dbReference type="GO" id="GO:0004252">
    <property type="term" value="F:serine-type endopeptidase activity"/>
    <property type="evidence" value="ECO:0007669"/>
    <property type="project" value="TreeGrafter"/>
</dbReference>
<dbReference type="InterPro" id="IPR001375">
    <property type="entry name" value="Peptidase_S9_cat"/>
</dbReference>
<feature type="domain" description="Peptidase S9 prolyl oligopeptidase catalytic" evidence="2">
    <location>
        <begin position="379"/>
        <end position="572"/>
    </location>
</feature>
<dbReference type="Pfam" id="PF00326">
    <property type="entry name" value="Peptidase_S9"/>
    <property type="match status" value="1"/>
</dbReference>
<name>A0A290YZW1_9PSEU</name>
<dbReference type="SUPFAM" id="SSF53474">
    <property type="entry name" value="alpha/beta-Hydrolases"/>
    <property type="match status" value="1"/>
</dbReference>